<dbReference type="RefSeq" id="WP_324715665.1">
    <property type="nucleotide sequence ID" value="NZ_CP141615.1"/>
</dbReference>
<organism evidence="2 3">
    <name type="scientific">Carboxydichorda subterranea</name>
    <dbReference type="NCBI Taxonomy" id="3109565"/>
    <lineage>
        <taxon>Bacteria</taxon>
        <taxon>Bacillati</taxon>
        <taxon>Bacillota</taxon>
        <taxon>Limnochordia</taxon>
        <taxon>Limnochordales</taxon>
        <taxon>Geochordaceae</taxon>
        <taxon>Carboxydichorda</taxon>
    </lineage>
</organism>
<evidence type="ECO:0008006" key="4">
    <source>
        <dbReference type="Google" id="ProtNLM"/>
    </source>
</evidence>
<dbReference type="Proteomes" id="UP001332192">
    <property type="component" value="Chromosome"/>
</dbReference>
<keyword evidence="1" id="KW-1133">Transmembrane helix</keyword>
<evidence type="ECO:0000313" key="2">
    <source>
        <dbReference type="EMBL" id="WRP16393.1"/>
    </source>
</evidence>
<feature type="transmembrane region" description="Helical" evidence="1">
    <location>
        <begin position="203"/>
        <end position="221"/>
    </location>
</feature>
<evidence type="ECO:0000313" key="3">
    <source>
        <dbReference type="Proteomes" id="UP001332192"/>
    </source>
</evidence>
<feature type="transmembrane region" description="Helical" evidence="1">
    <location>
        <begin position="101"/>
        <end position="122"/>
    </location>
</feature>
<name>A0ABZ1BWA7_9FIRM</name>
<keyword evidence="1" id="KW-0472">Membrane</keyword>
<dbReference type="EMBL" id="CP141615">
    <property type="protein sequence ID" value="WRP16393.1"/>
    <property type="molecule type" value="Genomic_DNA"/>
</dbReference>
<feature type="transmembrane region" description="Helical" evidence="1">
    <location>
        <begin position="40"/>
        <end position="60"/>
    </location>
</feature>
<keyword evidence="3" id="KW-1185">Reference proteome</keyword>
<feature type="transmembrane region" description="Helical" evidence="1">
    <location>
        <begin position="6"/>
        <end position="28"/>
    </location>
</feature>
<keyword evidence="1" id="KW-0812">Transmembrane</keyword>
<gene>
    <name evidence="2" type="ORF">U7230_09820</name>
</gene>
<accession>A0ABZ1BWA7</accession>
<feature type="transmembrane region" description="Helical" evidence="1">
    <location>
        <begin position="142"/>
        <end position="166"/>
    </location>
</feature>
<evidence type="ECO:0000256" key="1">
    <source>
        <dbReference type="SAM" id="Phobius"/>
    </source>
</evidence>
<feature type="transmembrane region" description="Helical" evidence="1">
    <location>
        <begin position="72"/>
        <end position="94"/>
    </location>
</feature>
<feature type="transmembrane region" description="Helical" evidence="1">
    <location>
        <begin position="178"/>
        <end position="197"/>
    </location>
</feature>
<sequence>MNPVTHTLSVSVAAAAFAVSTAFAAMVLRRFGRRPRSLHLLLWGIGLLLYAIGAAAQVHRGLYGFSEAGFRLWYLTGAVMVAAYLGQGTAYLLLPRRVAHLLMALLAVGTSYAAFKVAGAQLDPARAAGAELSAAVIVSPGVRVLTPFFNVYGTLLLVGGALWSAWAFRRRRTHYDRMIGNVLIALGGLAPAIGGTLNRFGLPGLYVGELVGAVVMYLGFLKATSPDPVRSARPAPHPAPGA</sequence>
<proteinExistence type="predicted"/>
<protein>
    <recommendedName>
        <fullName evidence="4">Histidine kinase N-terminal 7TM region domain-containing protein</fullName>
    </recommendedName>
</protein>
<reference evidence="2 3" key="1">
    <citation type="journal article" date="2024" name="Front. Microbiol.">
        <title>Novel thermophilic genera Geochorda gen. nov. and Carboxydochorda gen. nov. from the deep terrestrial subsurface reveal the ecophysiological diversity in the class Limnochordia.</title>
        <authorList>
            <person name="Karnachuk O.V."/>
            <person name="Lukina A.P."/>
            <person name="Avakyan M.R."/>
            <person name="Kadnikov V.V."/>
            <person name="Begmatov S."/>
            <person name="Beletsky A.V."/>
            <person name="Vlasova K.G."/>
            <person name="Novikov A.A."/>
            <person name="Shcherbakova V.A."/>
            <person name="Mardanov A.V."/>
            <person name="Ravin N.V."/>
        </authorList>
    </citation>
    <scope>NUCLEOTIDE SEQUENCE [LARGE SCALE GENOMIC DNA]</scope>
    <source>
        <strain evidence="2 3">L945</strain>
    </source>
</reference>